<dbReference type="GO" id="GO:0043571">
    <property type="term" value="P:maintenance of CRISPR repeat elements"/>
    <property type="evidence" value="ECO:0007669"/>
    <property type="project" value="InterPro"/>
</dbReference>
<dbReference type="Proteomes" id="UP000231246">
    <property type="component" value="Unassembled WGS sequence"/>
</dbReference>
<dbReference type="AlphaFoldDB" id="A0A2H0BV34"/>
<keyword evidence="4" id="KW-0378">Hydrolase</keyword>
<dbReference type="InterPro" id="IPR013225">
    <property type="entry name" value="PaaX_C"/>
</dbReference>
<dbReference type="Pfam" id="PF20803">
    <property type="entry name" value="PaaX_M"/>
    <property type="match status" value="1"/>
</dbReference>
<keyword evidence="3 9" id="KW-0255">Endonuclease</keyword>
<evidence type="ECO:0000256" key="5">
    <source>
        <dbReference type="ARBA" id="ARBA00022842"/>
    </source>
</evidence>
<organism evidence="9 10">
    <name type="scientific">Candidatus Roizmanbacteria bacterium CG22_combo_CG10-13_8_21_14_all_38_20</name>
    <dbReference type="NCBI Taxonomy" id="1974862"/>
    <lineage>
        <taxon>Bacteria</taxon>
        <taxon>Candidatus Roizmaniibacteriota</taxon>
    </lineage>
</organism>
<dbReference type="PANTHER" id="PTHR30319:SF1">
    <property type="entry name" value="TRANSCRIPTIONAL REPRESSOR PAAX"/>
    <property type="match status" value="1"/>
</dbReference>
<dbReference type="InterPro" id="IPR021127">
    <property type="entry name" value="CRISPR_associated_Cas2"/>
</dbReference>
<evidence type="ECO:0000256" key="4">
    <source>
        <dbReference type="ARBA" id="ARBA00022801"/>
    </source>
</evidence>
<evidence type="ECO:0000256" key="2">
    <source>
        <dbReference type="ARBA" id="ARBA00022723"/>
    </source>
</evidence>
<feature type="domain" description="Transcriptional repressor PaaX-like C-terminal" evidence="7">
    <location>
        <begin position="181"/>
        <end position="249"/>
    </location>
</feature>
<keyword evidence="5" id="KW-0460">Magnesium</keyword>
<dbReference type="PANTHER" id="PTHR30319">
    <property type="entry name" value="PHENYLACETIC ACID REGULATOR-RELATED TRANSCRIPTIONAL REPRESSOR"/>
    <property type="match status" value="1"/>
</dbReference>
<evidence type="ECO:0000259" key="7">
    <source>
        <dbReference type="Pfam" id="PF08223"/>
    </source>
</evidence>
<protein>
    <submittedName>
        <fullName evidence="9">CRISPR-associated endonuclease Cas2</fullName>
    </submittedName>
</protein>
<dbReference type="Gene3D" id="1.10.10.10">
    <property type="entry name" value="Winged helix-like DNA-binding domain superfamily/Winged helix DNA-binding domain"/>
    <property type="match status" value="1"/>
</dbReference>
<dbReference type="InterPro" id="IPR048846">
    <property type="entry name" value="PaaX-like_central"/>
</dbReference>
<evidence type="ECO:0000259" key="8">
    <source>
        <dbReference type="Pfam" id="PF20803"/>
    </source>
</evidence>
<dbReference type="EMBL" id="PCTA01000024">
    <property type="protein sequence ID" value="PIP61535.1"/>
    <property type="molecule type" value="Genomic_DNA"/>
</dbReference>
<dbReference type="Pfam" id="PF08223">
    <property type="entry name" value="PaaX_C"/>
    <property type="match status" value="1"/>
</dbReference>
<reference evidence="9 10" key="1">
    <citation type="submission" date="2017-09" db="EMBL/GenBank/DDBJ databases">
        <title>Depth-based differentiation of microbial function through sediment-hosted aquifers and enrichment of novel symbionts in the deep terrestrial subsurface.</title>
        <authorList>
            <person name="Probst A.J."/>
            <person name="Ladd B."/>
            <person name="Jarett J.K."/>
            <person name="Geller-Mcgrath D.E."/>
            <person name="Sieber C.M."/>
            <person name="Emerson J.B."/>
            <person name="Anantharaman K."/>
            <person name="Thomas B.C."/>
            <person name="Malmstrom R."/>
            <person name="Stieglmeier M."/>
            <person name="Klingl A."/>
            <person name="Woyke T."/>
            <person name="Ryan C.M."/>
            <person name="Banfield J.F."/>
        </authorList>
    </citation>
    <scope>NUCLEOTIDE SEQUENCE [LARGE SCALE GENOMIC DNA]</scope>
    <source>
        <strain evidence="9">CG22_combo_CG10-13_8_21_14_all_38_20</strain>
    </source>
</reference>
<evidence type="ECO:0000313" key="10">
    <source>
        <dbReference type="Proteomes" id="UP000231246"/>
    </source>
</evidence>
<sequence>MPSTRKRVNDLSLGLIDGLNNIVLYAIESGGFNESDKLLNVFSPAQIQKAVYNLSQANLIKLNNKAKHKQYILTKQGLKRLQGQIPFYDEQRSWDNKLYLVTYDFQIKHNQRRDAFRKALVSLSAVMIQQSVYLTPYNPHSTILKLNQDGQLNDQIVVSELKQSGIYGEALSFKELVWKIYNLEDINNKYALFIGRHSHYKATKVKRECLHIAFEYLAILKEDPQLPFNLLSSEYLGKQAYTLYLKLLKKANY</sequence>
<evidence type="ECO:0000256" key="3">
    <source>
        <dbReference type="ARBA" id="ARBA00022759"/>
    </source>
</evidence>
<dbReference type="GO" id="GO:0006351">
    <property type="term" value="P:DNA-templated transcription"/>
    <property type="evidence" value="ECO:0007669"/>
    <property type="project" value="TreeGrafter"/>
</dbReference>
<keyword evidence="6" id="KW-0051">Antiviral defense</keyword>
<feature type="domain" description="Transcriptional repressor PaaX-like central Cas2-like" evidence="8">
    <location>
        <begin position="92"/>
        <end position="160"/>
    </location>
</feature>
<keyword evidence="1" id="KW-0540">Nuclease</keyword>
<evidence type="ECO:0000256" key="1">
    <source>
        <dbReference type="ARBA" id="ARBA00022722"/>
    </source>
</evidence>
<keyword evidence="2" id="KW-0479">Metal-binding</keyword>
<evidence type="ECO:0000313" key="9">
    <source>
        <dbReference type="EMBL" id="PIP61535.1"/>
    </source>
</evidence>
<dbReference type="SUPFAM" id="SSF143430">
    <property type="entry name" value="TTP0101/SSO1404-like"/>
    <property type="match status" value="1"/>
</dbReference>
<dbReference type="InterPro" id="IPR036388">
    <property type="entry name" value="WH-like_DNA-bd_sf"/>
</dbReference>
<gene>
    <name evidence="9" type="primary">cas2</name>
    <name evidence="9" type="ORF">COW99_03640</name>
</gene>
<evidence type="ECO:0000256" key="6">
    <source>
        <dbReference type="ARBA" id="ARBA00023118"/>
    </source>
</evidence>
<name>A0A2H0BV34_9BACT</name>
<proteinExistence type="predicted"/>
<comment type="caution">
    <text evidence="9">The sequence shown here is derived from an EMBL/GenBank/DDBJ whole genome shotgun (WGS) entry which is preliminary data.</text>
</comment>
<dbReference type="GO" id="GO:0004521">
    <property type="term" value="F:RNA endonuclease activity"/>
    <property type="evidence" value="ECO:0007669"/>
    <property type="project" value="InterPro"/>
</dbReference>
<accession>A0A2H0BV34</accession>
<dbReference type="NCBIfam" id="TIGR01573">
    <property type="entry name" value="cas2"/>
    <property type="match status" value="1"/>
</dbReference>